<evidence type="ECO:0000313" key="3">
    <source>
        <dbReference type="Proteomes" id="UP001183615"/>
    </source>
</evidence>
<organism evidence="2 3">
    <name type="scientific">Streptomyces johnsoniae</name>
    <dbReference type="NCBI Taxonomy" id="3075532"/>
    <lineage>
        <taxon>Bacteria</taxon>
        <taxon>Bacillati</taxon>
        <taxon>Actinomycetota</taxon>
        <taxon>Actinomycetes</taxon>
        <taxon>Kitasatosporales</taxon>
        <taxon>Streptomycetaceae</taxon>
        <taxon>Streptomyces</taxon>
    </lineage>
</organism>
<comment type="caution">
    <text evidence="2">The sequence shown here is derived from an EMBL/GenBank/DDBJ whole genome shotgun (WGS) entry which is preliminary data.</text>
</comment>
<reference evidence="3" key="1">
    <citation type="submission" date="2023-07" db="EMBL/GenBank/DDBJ databases">
        <title>30 novel species of actinomycetes from the DSMZ collection.</title>
        <authorList>
            <person name="Nouioui I."/>
        </authorList>
    </citation>
    <scope>NUCLEOTIDE SEQUENCE [LARGE SCALE GENOMIC DNA]</scope>
    <source>
        <strain evidence="3">DSM 41886</strain>
    </source>
</reference>
<feature type="chain" id="PRO_5046274537" description="Ricin B lectin domain-containing protein" evidence="1">
    <location>
        <begin position="28"/>
        <end position="75"/>
    </location>
</feature>
<feature type="signal peptide" evidence="1">
    <location>
        <begin position="1"/>
        <end position="27"/>
    </location>
</feature>
<proteinExistence type="predicted"/>
<evidence type="ECO:0000256" key="1">
    <source>
        <dbReference type="SAM" id="SignalP"/>
    </source>
</evidence>
<evidence type="ECO:0000313" key="2">
    <source>
        <dbReference type="EMBL" id="MDT0446691.1"/>
    </source>
</evidence>
<gene>
    <name evidence="2" type="ORF">RM779_29455</name>
</gene>
<protein>
    <recommendedName>
        <fullName evidence="4">Ricin B lectin domain-containing protein</fullName>
    </recommendedName>
</protein>
<dbReference type="Proteomes" id="UP001183615">
    <property type="component" value="Unassembled WGS sequence"/>
</dbReference>
<evidence type="ECO:0008006" key="4">
    <source>
        <dbReference type="Google" id="ProtNLM"/>
    </source>
</evidence>
<dbReference type="RefSeq" id="WP_311620841.1">
    <property type="nucleotide sequence ID" value="NZ_JAVREV010000021.1"/>
</dbReference>
<sequence>MRKLIAAGISALVLGTALPAGTGSAHAAGWEYENWYFSQNNCLVAGGELATSDPSVIQTRCDGKDGGIWYLYALR</sequence>
<keyword evidence="1" id="KW-0732">Signal</keyword>
<keyword evidence="3" id="KW-1185">Reference proteome</keyword>
<name>A0ABU2SCI9_9ACTN</name>
<accession>A0ABU2SCI9</accession>
<dbReference type="EMBL" id="JAVREV010000021">
    <property type="protein sequence ID" value="MDT0446691.1"/>
    <property type="molecule type" value="Genomic_DNA"/>
</dbReference>